<comment type="caution">
    <text evidence="1">The sequence shown here is derived from an EMBL/GenBank/DDBJ whole genome shotgun (WGS) entry which is preliminary data.</text>
</comment>
<sequence length="343" mass="40584">MDEFSDPLDDQIIICINKIEFICKKSIITSISSLVKKRLFMDSHEKILKFEINNSDQFHDELDAILNDKSFLLKNHSLCNFLDQISQSFGISNFKLLISIEHSDEILIKTFLKYSKEFQQVDKCYEILNSLTNQNIEQKILEAKQFLEYYDDFFTFSRMILTFCYSRSSNIDLYINFAMELPISQLFCKIAMNEFINATRLHYSDKTNIQETCVIIHRLIIRNVYKEAFIVKKAAILPPFFAHLLFPKDIEAMNEDMDKTITIKIKNMLNHHYDEHIFNMDEGYNENKIAVVIRKDKVNDLENLLESFDINSQIEQSYYERSTIITVKLPYFHLVCQIRICQI</sequence>
<protein>
    <submittedName>
        <fullName evidence="1">Uncharacterized protein</fullName>
    </submittedName>
</protein>
<dbReference type="VEuPathDB" id="TrichDB:TRFO_06781"/>
<keyword evidence="2" id="KW-1185">Reference proteome</keyword>
<dbReference type="GeneID" id="94828006"/>
<dbReference type="RefSeq" id="XP_068356268.1">
    <property type="nucleotide sequence ID" value="XM_068493302.1"/>
</dbReference>
<evidence type="ECO:0000313" key="2">
    <source>
        <dbReference type="Proteomes" id="UP000179807"/>
    </source>
</evidence>
<evidence type="ECO:0000313" key="1">
    <source>
        <dbReference type="EMBL" id="OHT03132.1"/>
    </source>
</evidence>
<name>A0A1J4K027_9EUKA</name>
<proteinExistence type="predicted"/>
<reference evidence="1" key="1">
    <citation type="submission" date="2016-10" db="EMBL/GenBank/DDBJ databases">
        <authorList>
            <person name="Benchimol M."/>
            <person name="Almeida L.G."/>
            <person name="Vasconcelos A.T."/>
            <person name="Perreira-Neves A."/>
            <person name="Rosa I.A."/>
            <person name="Tasca T."/>
            <person name="Bogo M.R."/>
            <person name="de Souza W."/>
        </authorList>
    </citation>
    <scope>NUCLEOTIDE SEQUENCE [LARGE SCALE GENOMIC DNA]</scope>
    <source>
        <strain evidence="1">K</strain>
    </source>
</reference>
<dbReference type="EMBL" id="MLAK01000838">
    <property type="protein sequence ID" value="OHT03132.1"/>
    <property type="molecule type" value="Genomic_DNA"/>
</dbReference>
<accession>A0A1J4K027</accession>
<dbReference type="AlphaFoldDB" id="A0A1J4K027"/>
<dbReference type="Proteomes" id="UP000179807">
    <property type="component" value="Unassembled WGS sequence"/>
</dbReference>
<organism evidence="1 2">
    <name type="scientific">Tritrichomonas foetus</name>
    <dbReference type="NCBI Taxonomy" id="1144522"/>
    <lineage>
        <taxon>Eukaryota</taxon>
        <taxon>Metamonada</taxon>
        <taxon>Parabasalia</taxon>
        <taxon>Tritrichomonadida</taxon>
        <taxon>Tritrichomonadidae</taxon>
        <taxon>Tritrichomonas</taxon>
    </lineage>
</organism>
<gene>
    <name evidence="1" type="ORF">TRFO_06781</name>
</gene>